<dbReference type="Proteomes" id="UP000198553">
    <property type="component" value="Unassembled WGS sequence"/>
</dbReference>
<dbReference type="EMBL" id="FOBW01000006">
    <property type="protein sequence ID" value="SEM84743.1"/>
    <property type="molecule type" value="Genomic_DNA"/>
</dbReference>
<organism evidence="1 2">
    <name type="scientific">Mesobacillus persicus</name>
    <dbReference type="NCBI Taxonomy" id="930146"/>
    <lineage>
        <taxon>Bacteria</taxon>
        <taxon>Bacillati</taxon>
        <taxon>Bacillota</taxon>
        <taxon>Bacilli</taxon>
        <taxon>Bacillales</taxon>
        <taxon>Bacillaceae</taxon>
        <taxon>Mesobacillus</taxon>
    </lineage>
</organism>
<gene>
    <name evidence="1" type="ORF">SAMN05192533_106115</name>
</gene>
<reference evidence="2" key="1">
    <citation type="submission" date="2016-10" db="EMBL/GenBank/DDBJ databases">
        <authorList>
            <person name="Varghese N."/>
            <person name="Submissions S."/>
        </authorList>
    </citation>
    <scope>NUCLEOTIDE SEQUENCE [LARGE SCALE GENOMIC DNA]</scope>
    <source>
        <strain evidence="2">B48,IBRC-M 10115,DSM 25386,CECT 8001</strain>
    </source>
</reference>
<evidence type="ECO:0000313" key="1">
    <source>
        <dbReference type="EMBL" id="SEM84743.1"/>
    </source>
</evidence>
<dbReference type="STRING" id="930146.SAMN05192533_106115"/>
<proteinExistence type="predicted"/>
<dbReference type="RefSeq" id="WP_090744562.1">
    <property type="nucleotide sequence ID" value="NZ_FOBW01000006.1"/>
</dbReference>
<protein>
    <submittedName>
        <fullName evidence="1">Uncharacterized protein</fullName>
    </submittedName>
</protein>
<keyword evidence="2" id="KW-1185">Reference proteome</keyword>
<sequence>MAYIIDNAHILKGERLKDLSLLIEGDRVKSTRATLNMYKHLRMDADDYIMTPTHVLLDFDLPLSQPFEKRKAYYLEKFIEKGSTTVITSIRVNREREFPHQLKKVHSQLLDCPLDYVLGVRIPVKLLNQSFLMQCKRAKIPAIFVEVNSISELNEVPWGWVKQAMFPYNSPLIPIFQSTEKKVRKTWTNIMKNTNLPSLIDPVQELTPLSRNQVEKIGIFPMKSNLHDGGEVSYNFYLKDSGTVKMIESELFMQHDSKLLITMHKGKVIRAGKKMIYRPGFGEYVEIKTPSFYQSPT</sequence>
<dbReference type="OrthoDB" id="2959323at2"/>
<accession>A0A1H8BPM0</accession>
<evidence type="ECO:0000313" key="2">
    <source>
        <dbReference type="Proteomes" id="UP000198553"/>
    </source>
</evidence>
<dbReference type="AlphaFoldDB" id="A0A1H8BPM0"/>
<name>A0A1H8BPM0_9BACI</name>